<proteinExistence type="inferred from homology"/>
<dbReference type="RefSeq" id="WP_145096736.1">
    <property type="nucleotide sequence ID" value="NZ_CP036274.1"/>
</dbReference>
<dbReference type="AlphaFoldDB" id="A0A517YKK1"/>
<dbReference type="GO" id="GO:0004065">
    <property type="term" value="F:arylsulfatase activity"/>
    <property type="evidence" value="ECO:0007669"/>
    <property type="project" value="TreeGrafter"/>
</dbReference>
<evidence type="ECO:0000313" key="4">
    <source>
        <dbReference type="Proteomes" id="UP000315017"/>
    </source>
</evidence>
<protein>
    <submittedName>
        <fullName evidence="3">Sulfatase</fullName>
    </submittedName>
</protein>
<dbReference type="Proteomes" id="UP000315017">
    <property type="component" value="Chromosome"/>
</dbReference>
<feature type="domain" description="Sulfatase N-terminal" evidence="2">
    <location>
        <begin position="7"/>
        <end position="299"/>
    </location>
</feature>
<organism evidence="3 4">
    <name type="scientific">Anatilimnocola aggregata</name>
    <dbReference type="NCBI Taxonomy" id="2528021"/>
    <lineage>
        <taxon>Bacteria</taxon>
        <taxon>Pseudomonadati</taxon>
        <taxon>Planctomycetota</taxon>
        <taxon>Planctomycetia</taxon>
        <taxon>Pirellulales</taxon>
        <taxon>Pirellulaceae</taxon>
        <taxon>Anatilimnocola</taxon>
    </lineage>
</organism>
<reference evidence="3 4" key="1">
    <citation type="submission" date="2019-02" db="EMBL/GenBank/DDBJ databases">
        <title>Deep-cultivation of Planctomycetes and their phenomic and genomic characterization uncovers novel biology.</title>
        <authorList>
            <person name="Wiegand S."/>
            <person name="Jogler M."/>
            <person name="Boedeker C."/>
            <person name="Pinto D."/>
            <person name="Vollmers J."/>
            <person name="Rivas-Marin E."/>
            <person name="Kohn T."/>
            <person name="Peeters S.H."/>
            <person name="Heuer A."/>
            <person name="Rast P."/>
            <person name="Oberbeckmann S."/>
            <person name="Bunk B."/>
            <person name="Jeske O."/>
            <person name="Meyerdierks A."/>
            <person name="Storesund J.E."/>
            <person name="Kallscheuer N."/>
            <person name="Luecker S."/>
            <person name="Lage O.M."/>
            <person name="Pohl T."/>
            <person name="Merkel B.J."/>
            <person name="Hornburger P."/>
            <person name="Mueller R.-W."/>
            <person name="Bruemmer F."/>
            <person name="Labrenz M."/>
            <person name="Spormann A.M."/>
            <person name="Op den Camp H."/>
            <person name="Overmann J."/>
            <person name="Amann R."/>
            <person name="Jetten M.S.M."/>
            <person name="Mascher T."/>
            <person name="Medema M.H."/>
            <person name="Devos D.P."/>
            <person name="Kaster A.-K."/>
            <person name="Ovreas L."/>
            <person name="Rohde M."/>
            <person name="Galperin M.Y."/>
            <person name="Jogler C."/>
        </authorList>
    </citation>
    <scope>NUCLEOTIDE SEQUENCE [LARGE SCALE GENOMIC DNA]</scope>
    <source>
        <strain evidence="3 4">ETA_A8</strain>
    </source>
</reference>
<dbReference type="OrthoDB" id="265007at2"/>
<name>A0A517YKK1_9BACT</name>
<dbReference type="EMBL" id="CP036274">
    <property type="protein sequence ID" value="QDU30752.1"/>
    <property type="molecule type" value="Genomic_DNA"/>
</dbReference>
<evidence type="ECO:0000313" key="3">
    <source>
        <dbReference type="EMBL" id="QDU30752.1"/>
    </source>
</evidence>
<dbReference type="Pfam" id="PF00884">
    <property type="entry name" value="Sulfatase"/>
    <property type="match status" value="1"/>
</dbReference>
<evidence type="ECO:0000259" key="2">
    <source>
        <dbReference type="Pfam" id="PF00884"/>
    </source>
</evidence>
<dbReference type="InterPro" id="IPR050738">
    <property type="entry name" value="Sulfatase"/>
</dbReference>
<dbReference type="InterPro" id="IPR000917">
    <property type="entry name" value="Sulfatase_N"/>
</dbReference>
<gene>
    <name evidence="3" type="ORF">ETAA8_59000</name>
</gene>
<accession>A0A517YKK1</accession>
<dbReference type="InterPro" id="IPR017850">
    <property type="entry name" value="Alkaline_phosphatase_core_sf"/>
</dbReference>
<dbReference type="SUPFAM" id="SSF53649">
    <property type="entry name" value="Alkaline phosphatase-like"/>
    <property type="match status" value="1"/>
</dbReference>
<keyword evidence="4" id="KW-1185">Reference proteome</keyword>
<dbReference type="KEGG" id="aagg:ETAA8_59000"/>
<dbReference type="PANTHER" id="PTHR42693">
    <property type="entry name" value="ARYLSULFATASE FAMILY MEMBER"/>
    <property type="match status" value="1"/>
</dbReference>
<comment type="similarity">
    <text evidence="1">Belongs to the sulfatase family.</text>
</comment>
<dbReference type="Gene3D" id="3.40.720.10">
    <property type="entry name" value="Alkaline Phosphatase, subunit A"/>
    <property type="match status" value="1"/>
</dbReference>
<sequence>MPQPRSVIVLVIDRLGAGFLGPYGNTWLETPAFNQLASKSLLCEQMIGSSPDLATIYRDYWLGADACGQTKSLPAIAKAAGCSAILLTDDEEVQRLAGSADFDECHFISTSRDNSQFQQPVDDPAASAFAAVMELARELLRTRPQPCFLWIHARAMNGLWDAPVELRQQFGDEDDPAPAEIVQPPEEQAAKGEQDPDYLLSLAHAYAGQVSMVDICLQSLLEAVDELPNTEECIFAVTSPRGYPLGEHGRIGPCDNALFGELLQVPCLIRLPDGEGALLRLQELTQPGDLLPTIAEGAGWLEPTDTKPINECLQRSLLRLVRGEPGSSRQLIQASAPKQKLIRTPAWQLRVTTTEAGEQYELFTKPDDRWEANDVANRCGDIVAALIDHAANPLQSELATELTSPWR</sequence>
<dbReference type="PANTHER" id="PTHR42693:SF33">
    <property type="entry name" value="ARYLSULFATASE"/>
    <property type="match status" value="1"/>
</dbReference>
<evidence type="ECO:0000256" key="1">
    <source>
        <dbReference type="ARBA" id="ARBA00008779"/>
    </source>
</evidence>